<protein>
    <submittedName>
        <fullName evidence="2">Uncharacterized protein</fullName>
    </submittedName>
</protein>
<dbReference type="AlphaFoldDB" id="A0A3M0A458"/>
<evidence type="ECO:0000313" key="3">
    <source>
        <dbReference type="Proteomes" id="UP000267187"/>
    </source>
</evidence>
<dbReference type="RefSeq" id="WP_121877163.1">
    <property type="nucleotide sequence ID" value="NZ_REFJ01000004.1"/>
</dbReference>
<reference evidence="2 3" key="1">
    <citation type="submission" date="2018-10" db="EMBL/GenBank/DDBJ databases">
        <title>Genomic Encyclopedia of Type Strains, Phase IV (KMG-IV): sequencing the most valuable type-strain genomes for metagenomic binning, comparative biology and taxonomic classification.</title>
        <authorList>
            <person name="Goeker M."/>
        </authorList>
    </citation>
    <scope>NUCLEOTIDE SEQUENCE [LARGE SCALE GENOMIC DNA]</scope>
    <source>
        <strain evidence="2 3">DSM 25080</strain>
    </source>
</reference>
<sequence>MTLTAIHIWVLVFCGGAAALAGLMLMQSAAVSHRSSARLRCDLLDQAAILIGTSASVAQLCLARHRRAQLTSHLDVLGENLVRLQQLSTRLKLSGEDDAVEVINKSQLLLSRAYNHCLSDEDSQVSTIVAKFQTVIERRKQHALETINLRYQQALTEL</sequence>
<proteinExistence type="predicted"/>
<keyword evidence="3" id="KW-1185">Reference proteome</keyword>
<evidence type="ECO:0000313" key="2">
    <source>
        <dbReference type="EMBL" id="RMA79407.1"/>
    </source>
</evidence>
<keyword evidence="1" id="KW-1133">Transmembrane helix</keyword>
<feature type="transmembrane region" description="Helical" evidence="1">
    <location>
        <begin position="6"/>
        <end position="26"/>
    </location>
</feature>
<accession>A0A3M0A458</accession>
<gene>
    <name evidence="2" type="ORF">DFR27_1848</name>
</gene>
<dbReference type="EMBL" id="REFJ01000004">
    <property type="protein sequence ID" value="RMA79407.1"/>
    <property type="molecule type" value="Genomic_DNA"/>
</dbReference>
<comment type="caution">
    <text evidence="2">The sequence shown here is derived from an EMBL/GenBank/DDBJ whole genome shotgun (WGS) entry which is preliminary data.</text>
</comment>
<organism evidence="2 3">
    <name type="scientific">Umboniibacter marinipuniceus</name>
    <dbReference type="NCBI Taxonomy" id="569599"/>
    <lineage>
        <taxon>Bacteria</taxon>
        <taxon>Pseudomonadati</taxon>
        <taxon>Pseudomonadota</taxon>
        <taxon>Gammaproteobacteria</taxon>
        <taxon>Cellvibrionales</taxon>
        <taxon>Cellvibrionaceae</taxon>
        <taxon>Umboniibacter</taxon>
    </lineage>
</organism>
<dbReference type="Proteomes" id="UP000267187">
    <property type="component" value="Unassembled WGS sequence"/>
</dbReference>
<keyword evidence="1" id="KW-0472">Membrane</keyword>
<evidence type="ECO:0000256" key="1">
    <source>
        <dbReference type="SAM" id="Phobius"/>
    </source>
</evidence>
<name>A0A3M0A458_9GAMM</name>
<keyword evidence="1" id="KW-0812">Transmembrane</keyword>